<accession>A0ABT2W0N2</accession>
<protein>
    <submittedName>
        <fullName evidence="3">Helix-turn-helix transcriptional regulator</fullName>
    </submittedName>
</protein>
<dbReference type="SMART" id="SM00530">
    <property type="entry name" value="HTH_XRE"/>
    <property type="match status" value="1"/>
</dbReference>
<dbReference type="CDD" id="cd00093">
    <property type="entry name" value="HTH_XRE"/>
    <property type="match status" value="1"/>
</dbReference>
<keyword evidence="4" id="KW-1185">Reference proteome</keyword>
<dbReference type="InterPro" id="IPR010982">
    <property type="entry name" value="Lambda_DNA-bd_dom_sf"/>
</dbReference>
<dbReference type="SUPFAM" id="SSF47413">
    <property type="entry name" value="lambda repressor-like DNA-binding domains"/>
    <property type="match status" value="1"/>
</dbReference>
<evidence type="ECO:0000313" key="3">
    <source>
        <dbReference type="EMBL" id="MCU7615796.1"/>
    </source>
</evidence>
<dbReference type="Gene3D" id="1.10.260.40">
    <property type="entry name" value="lambda repressor-like DNA-binding domains"/>
    <property type="match status" value="1"/>
</dbReference>
<feature type="domain" description="HTH cro/C1-type" evidence="2">
    <location>
        <begin position="6"/>
        <end position="59"/>
    </location>
</feature>
<keyword evidence="1" id="KW-0175">Coiled coil</keyword>
<proteinExistence type="predicted"/>
<dbReference type="InterPro" id="IPR001387">
    <property type="entry name" value="Cro/C1-type_HTH"/>
</dbReference>
<dbReference type="Pfam" id="PF01381">
    <property type="entry name" value="HTH_3"/>
    <property type="match status" value="1"/>
</dbReference>
<evidence type="ECO:0000256" key="1">
    <source>
        <dbReference type="SAM" id="Coils"/>
    </source>
</evidence>
<evidence type="ECO:0000313" key="4">
    <source>
        <dbReference type="Proteomes" id="UP001208649"/>
    </source>
</evidence>
<reference evidence="4" key="1">
    <citation type="submission" date="2023-07" db="EMBL/GenBank/DDBJ databases">
        <title>Chryseobacterium sp. strain PBS4-4 Genome sequencing and assembly.</title>
        <authorList>
            <person name="Jung Y."/>
        </authorList>
    </citation>
    <scope>NUCLEOTIDE SEQUENCE [LARGE SCALE GENOMIC DNA]</scope>
    <source>
        <strain evidence="4">PBS4-4</strain>
    </source>
</reference>
<organism evidence="3 4">
    <name type="scientific">Chryseobacterium edaphi</name>
    <dbReference type="NCBI Taxonomy" id="2976532"/>
    <lineage>
        <taxon>Bacteria</taxon>
        <taxon>Pseudomonadati</taxon>
        <taxon>Bacteroidota</taxon>
        <taxon>Flavobacteriia</taxon>
        <taxon>Flavobacteriales</taxon>
        <taxon>Weeksellaceae</taxon>
        <taxon>Chryseobacterium group</taxon>
        <taxon>Chryseobacterium</taxon>
    </lineage>
</organism>
<gene>
    <name evidence="3" type="ORF">NZ698_01180</name>
</gene>
<evidence type="ECO:0000259" key="2">
    <source>
        <dbReference type="PROSITE" id="PS50943"/>
    </source>
</evidence>
<dbReference type="RefSeq" id="WP_263001063.1">
    <property type="nucleotide sequence ID" value="NZ_JAOTEM010000001.1"/>
</dbReference>
<name>A0ABT2W0N2_9FLAO</name>
<dbReference type="Proteomes" id="UP001208649">
    <property type="component" value="Unassembled WGS sequence"/>
</dbReference>
<comment type="caution">
    <text evidence="3">The sequence shown here is derived from an EMBL/GenBank/DDBJ whole genome shotgun (WGS) entry which is preliminary data.</text>
</comment>
<sequence length="120" mass="14312">MVKNKLIQARKAKYTQENMAKILHMTQSQYQRREKGEIKISDEEWERIAKALDTKVEDIKENDSNLQINNYDNQSSNYSASNNYFHNIPDYILENQQDYINLLKKEIQNLKEEIITLKSQ</sequence>
<dbReference type="EMBL" id="JAOTEM010000001">
    <property type="protein sequence ID" value="MCU7615796.1"/>
    <property type="molecule type" value="Genomic_DNA"/>
</dbReference>
<feature type="coiled-coil region" evidence="1">
    <location>
        <begin position="93"/>
        <end position="120"/>
    </location>
</feature>
<dbReference type="PROSITE" id="PS50943">
    <property type="entry name" value="HTH_CROC1"/>
    <property type="match status" value="1"/>
</dbReference>